<protein>
    <submittedName>
        <fullName evidence="2 4">Uncharacterized protein</fullName>
    </submittedName>
</protein>
<accession>A0A090LMM9</accession>
<dbReference type="EMBL" id="LN609529">
    <property type="protein sequence ID" value="CEF69423.1"/>
    <property type="molecule type" value="Genomic_DNA"/>
</dbReference>
<evidence type="ECO:0000313" key="2">
    <source>
        <dbReference type="EMBL" id="CEF69423.1"/>
    </source>
</evidence>
<gene>
    <name evidence="2 4 5" type="ORF">SRAE_2000407200</name>
</gene>
<evidence type="ECO:0000256" key="1">
    <source>
        <dbReference type="SAM" id="MobiDB-lite"/>
    </source>
</evidence>
<proteinExistence type="predicted"/>
<dbReference type="WormBase" id="SRAE_2000407200">
    <property type="protein sequence ID" value="SRP11559"/>
    <property type="gene ID" value="WBGene00264300"/>
</dbReference>
<feature type="compositionally biased region" description="Low complexity" evidence="1">
    <location>
        <begin position="23"/>
        <end position="33"/>
    </location>
</feature>
<dbReference type="CTD" id="36381793"/>
<evidence type="ECO:0000313" key="5">
    <source>
        <dbReference type="WormBase" id="SRAE_2000407200"/>
    </source>
</evidence>
<evidence type="ECO:0000313" key="3">
    <source>
        <dbReference type="Proteomes" id="UP000035682"/>
    </source>
</evidence>
<reference evidence="4" key="2">
    <citation type="submission" date="2020-12" db="UniProtKB">
        <authorList>
            <consortium name="WormBaseParasite"/>
        </authorList>
    </citation>
    <scope>IDENTIFICATION</scope>
</reference>
<feature type="region of interest" description="Disordered" evidence="1">
    <location>
        <begin position="1"/>
        <end position="33"/>
    </location>
</feature>
<dbReference type="GeneID" id="36381793"/>
<dbReference type="WBParaSite" id="SRAE_2000407200.1">
    <property type="protein sequence ID" value="SRAE_2000407200.1"/>
    <property type="gene ID" value="WBGene00264300"/>
</dbReference>
<name>A0A090LMM9_STRRB</name>
<dbReference type="RefSeq" id="XP_024508623.1">
    <property type="nucleotide sequence ID" value="XM_024642898.1"/>
</dbReference>
<keyword evidence="3" id="KW-1185">Reference proteome</keyword>
<evidence type="ECO:0000313" key="4">
    <source>
        <dbReference type="WBParaSite" id="SRAE_2000407200.1"/>
    </source>
</evidence>
<dbReference type="Proteomes" id="UP000035682">
    <property type="component" value="Unplaced"/>
</dbReference>
<organism evidence="2">
    <name type="scientific">Strongyloides ratti</name>
    <name type="common">Parasitic roundworm</name>
    <dbReference type="NCBI Taxonomy" id="34506"/>
    <lineage>
        <taxon>Eukaryota</taxon>
        <taxon>Metazoa</taxon>
        <taxon>Ecdysozoa</taxon>
        <taxon>Nematoda</taxon>
        <taxon>Chromadorea</taxon>
        <taxon>Rhabditida</taxon>
        <taxon>Tylenchina</taxon>
        <taxon>Panagrolaimomorpha</taxon>
        <taxon>Strongyloidoidea</taxon>
        <taxon>Strongyloididae</taxon>
        <taxon>Strongyloides</taxon>
    </lineage>
</organism>
<sequence length="123" mass="14296">MNQQENKTLGKESDGELVVKSKNYNNNSIFNNNDQRKRREITQLEQLKGVRKFISAGKYIFNNITMEGELIEINSNNVPSSQYMVSRNVLNEKKNNQNLKILTKKVVQKDNNSNFKMKCIILI</sequence>
<reference evidence="2 3" key="1">
    <citation type="submission" date="2014-09" db="EMBL/GenBank/DDBJ databases">
        <authorList>
            <person name="Martin A.A."/>
        </authorList>
    </citation>
    <scope>NUCLEOTIDE SEQUENCE</scope>
    <source>
        <strain evidence="3">ED321</strain>
        <strain evidence="2">ED321 Heterogonic</strain>
    </source>
</reference>
<feature type="compositionally biased region" description="Basic and acidic residues" evidence="1">
    <location>
        <begin position="8"/>
        <end position="19"/>
    </location>
</feature>
<dbReference type="AlphaFoldDB" id="A0A090LMM9"/>